<evidence type="ECO:0000256" key="8">
    <source>
        <dbReference type="ARBA" id="ARBA00022840"/>
    </source>
</evidence>
<dbReference type="CDD" id="cd00054">
    <property type="entry name" value="EGF_CA"/>
    <property type="match status" value="1"/>
</dbReference>
<dbReference type="InterPro" id="IPR018097">
    <property type="entry name" value="EGF_Ca-bd_CS"/>
</dbReference>
<dbReference type="InterPro" id="IPR001245">
    <property type="entry name" value="Ser-Thr/Tyr_kinase_cat_dom"/>
</dbReference>
<feature type="domain" description="Protein kinase" evidence="15">
    <location>
        <begin position="270"/>
        <end position="503"/>
    </location>
</feature>
<dbReference type="InterPro" id="IPR008271">
    <property type="entry name" value="Ser/Thr_kinase_AS"/>
</dbReference>
<evidence type="ECO:0000256" key="12">
    <source>
        <dbReference type="ARBA" id="ARBA00047558"/>
    </source>
</evidence>
<dbReference type="GO" id="GO:0005886">
    <property type="term" value="C:plasma membrane"/>
    <property type="evidence" value="ECO:0000318"/>
    <property type="project" value="GO_Central"/>
</dbReference>
<evidence type="ECO:0000313" key="16">
    <source>
        <dbReference type="EMBL" id="KCW89811.1"/>
    </source>
</evidence>
<dbReference type="Pfam" id="PF07714">
    <property type="entry name" value="PK_Tyr_Ser-Thr"/>
    <property type="match status" value="1"/>
</dbReference>
<dbReference type="SUPFAM" id="SSF57196">
    <property type="entry name" value="EGF/Laminin"/>
    <property type="match status" value="1"/>
</dbReference>
<evidence type="ECO:0000256" key="6">
    <source>
        <dbReference type="ARBA" id="ARBA00022741"/>
    </source>
</evidence>
<keyword evidence="3" id="KW-0808">Transferase</keyword>
<dbReference type="PROSITE" id="PS50011">
    <property type="entry name" value="PROTEIN_KINASE_DOM"/>
    <property type="match status" value="1"/>
</dbReference>
<keyword evidence="10 14" id="KW-0472">Membrane</keyword>
<dbReference type="Gene3D" id="1.10.510.10">
    <property type="entry name" value="Transferase(Phosphotransferase) domain 1"/>
    <property type="match status" value="1"/>
</dbReference>
<dbReference type="PANTHER" id="PTHR27005">
    <property type="entry name" value="WALL-ASSOCIATED RECEPTOR KINASE-LIKE 21"/>
    <property type="match status" value="1"/>
</dbReference>
<dbReference type="GO" id="GO:0004674">
    <property type="term" value="F:protein serine/threonine kinase activity"/>
    <property type="evidence" value="ECO:0007669"/>
    <property type="project" value="UniProtKB-KW"/>
</dbReference>
<dbReference type="Gene3D" id="2.10.25.10">
    <property type="entry name" value="Laminin"/>
    <property type="match status" value="1"/>
</dbReference>
<dbReference type="Gramene" id="KCW89811">
    <property type="protein sequence ID" value="KCW89811"/>
    <property type="gene ID" value="EUGRSUZ_A02054"/>
</dbReference>
<dbReference type="EMBL" id="KK198753">
    <property type="protein sequence ID" value="KCW89811.1"/>
    <property type="molecule type" value="Genomic_DNA"/>
</dbReference>
<dbReference type="Gene3D" id="3.30.200.20">
    <property type="entry name" value="Phosphorylase Kinase, domain 1"/>
    <property type="match status" value="1"/>
</dbReference>
<comment type="subcellular location">
    <subcellularLocation>
        <location evidence="1">Membrane</location>
        <topology evidence="1">Single-pass type I membrane protein</topology>
    </subcellularLocation>
</comment>
<dbReference type="PROSITE" id="PS01187">
    <property type="entry name" value="EGF_CA"/>
    <property type="match status" value="1"/>
</dbReference>
<evidence type="ECO:0000256" key="9">
    <source>
        <dbReference type="ARBA" id="ARBA00022989"/>
    </source>
</evidence>
<feature type="transmembrane region" description="Helical" evidence="14">
    <location>
        <begin position="195"/>
        <end position="218"/>
    </location>
</feature>
<gene>
    <name evidence="16" type="ORF">EUGRSUZ_A02054</name>
</gene>
<keyword evidence="7" id="KW-0418">Kinase</keyword>
<evidence type="ECO:0000256" key="5">
    <source>
        <dbReference type="ARBA" id="ARBA00022729"/>
    </source>
</evidence>
<dbReference type="InterPro" id="IPR011009">
    <property type="entry name" value="Kinase-like_dom_sf"/>
</dbReference>
<keyword evidence="8" id="KW-0067">ATP-binding</keyword>
<keyword evidence="6" id="KW-0547">Nucleotide-binding</keyword>
<dbReference type="AlphaFoldDB" id="A0A059DHB9"/>
<keyword evidence="2" id="KW-0723">Serine/threonine-protein kinase</keyword>
<dbReference type="PROSITE" id="PS00108">
    <property type="entry name" value="PROTEIN_KINASE_ST"/>
    <property type="match status" value="1"/>
</dbReference>
<keyword evidence="9 14" id="KW-1133">Transmembrane helix</keyword>
<dbReference type="FunFam" id="3.30.200.20:FF:000043">
    <property type="entry name" value="Wall-associated receptor kinase 2"/>
    <property type="match status" value="1"/>
</dbReference>
<evidence type="ECO:0000256" key="14">
    <source>
        <dbReference type="SAM" id="Phobius"/>
    </source>
</evidence>
<dbReference type="InterPro" id="IPR045274">
    <property type="entry name" value="WAK-like"/>
</dbReference>
<evidence type="ECO:0000256" key="10">
    <source>
        <dbReference type="ARBA" id="ARBA00023136"/>
    </source>
</evidence>
<evidence type="ECO:0000256" key="4">
    <source>
        <dbReference type="ARBA" id="ARBA00022692"/>
    </source>
</evidence>
<evidence type="ECO:0000259" key="15">
    <source>
        <dbReference type="PROSITE" id="PS50011"/>
    </source>
</evidence>
<dbReference type="FunFam" id="1.10.510.10:FF:000084">
    <property type="entry name" value="Wall-associated receptor kinase 2"/>
    <property type="match status" value="1"/>
</dbReference>
<dbReference type="PANTHER" id="PTHR27005:SF280">
    <property type="entry name" value="WALL-ASSOCIATED RECEPTOR KINASE-LIKE 8"/>
    <property type="match status" value="1"/>
</dbReference>
<evidence type="ECO:0000256" key="7">
    <source>
        <dbReference type="ARBA" id="ARBA00022777"/>
    </source>
</evidence>
<keyword evidence="4 14" id="KW-0812">Transmembrane</keyword>
<evidence type="ECO:0000256" key="2">
    <source>
        <dbReference type="ARBA" id="ARBA00022527"/>
    </source>
</evidence>
<organism evidence="16">
    <name type="scientific">Eucalyptus grandis</name>
    <name type="common">Flooded gum</name>
    <dbReference type="NCBI Taxonomy" id="71139"/>
    <lineage>
        <taxon>Eukaryota</taxon>
        <taxon>Viridiplantae</taxon>
        <taxon>Streptophyta</taxon>
        <taxon>Embryophyta</taxon>
        <taxon>Tracheophyta</taxon>
        <taxon>Spermatophyta</taxon>
        <taxon>Magnoliopsida</taxon>
        <taxon>eudicotyledons</taxon>
        <taxon>Gunneridae</taxon>
        <taxon>Pentapetalae</taxon>
        <taxon>rosids</taxon>
        <taxon>malvids</taxon>
        <taxon>Myrtales</taxon>
        <taxon>Myrtaceae</taxon>
        <taxon>Myrtoideae</taxon>
        <taxon>Eucalypteae</taxon>
        <taxon>Eucalyptus</taxon>
    </lineage>
</organism>
<dbReference type="InParanoid" id="A0A059DHB9"/>
<proteinExistence type="predicted"/>
<keyword evidence="11" id="KW-1015">Disulfide bond</keyword>
<comment type="catalytic activity">
    <reaction evidence="13">
        <text>L-threonyl-[protein] + ATP = O-phospho-L-threonyl-[protein] + ADP + H(+)</text>
        <dbReference type="Rhea" id="RHEA:46608"/>
        <dbReference type="Rhea" id="RHEA-COMP:11060"/>
        <dbReference type="Rhea" id="RHEA-COMP:11605"/>
        <dbReference type="ChEBI" id="CHEBI:15378"/>
        <dbReference type="ChEBI" id="CHEBI:30013"/>
        <dbReference type="ChEBI" id="CHEBI:30616"/>
        <dbReference type="ChEBI" id="CHEBI:61977"/>
        <dbReference type="ChEBI" id="CHEBI:456216"/>
    </reaction>
</comment>
<dbReference type="SUPFAM" id="SSF56112">
    <property type="entry name" value="Protein kinase-like (PK-like)"/>
    <property type="match status" value="1"/>
</dbReference>
<comment type="catalytic activity">
    <reaction evidence="12">
        <text>L-seryl-[protein] + ATP = O-phospho-L-seryl-[protein] + ADP + H(+)</text>
        <dbReference type="Rhea" id="RHEA:17989"/>
        <dbReference type="Rhea" id="RHEA-COMP:9863"/>
        <dbReference type="Rhea" id="RHEA-COMP:11604"/>
        <dbReference type="ChEBI" id="CHEBI:15378"/>
        <dbReference type="ChEBI" id="CHEBI:29999"/>
        <dbReference type="ChEBI" id="CHEBI:30616"/>
        <dbReference type="ChEBI" id="CHEBI:83421"/>
        <dbReference type="ChEBI" id="CHEBI:456216"/>
    </reaction>
</comment>
<dbReference type="InterPro" id="IPR000719">
    <property type="entry name" value="Prot_kinase_dom"/>
</dbReference>
<evidence type="ECO:0000256" key="13">
    <source>
        <dbReference type="ARBA" id="ARBA00047951"/>
    </source>
</evidence>
<protein>
    <recommendedName>
        <fullName evidence="15">Protein kinase domain-containing protein</fullName>
    </recommendedName>
</protein>
<evidence type="ECO:0000256" key="3">
    <source>
        <dbReference type="ARBA" id="ARBA00022679"/>
    </source>
</evidence>
<dbReference type="GO" id="GO:0005524">
    <property type="term" value="F:ATP binding"/>
    <property type="evidence" value="ECO:0007669"/>
    <property type="project" value="UniProtKB-KW"/>
</dbReference>
<name>A0A059DHB9_EUCGR</name>
<keyword evidence="5" id="KW-0732">Signal</keyword>
<dbReference type="STRING" id="71139.A0A059DHB9"/>
<dbReference type="GO" id="GO:0005509">
    <property type="term" value="F:calcium ion binding"/>
    <property type="evidence" value="ECO:0007669"/>
    <property type="project" value="InterPro"/>
</dbReference>
<evidence type="ECO:0000256" key="11">
    <source>
        <dbReference type="ARBA" id="ARBA00023157"/>
    </source>
</evidence>
<evidence type="ECO:0000256" key="1">
    <source>
        <dbReference type="ARBA" id="ARBA00004479"/>
    </source>
</evidence>
<accession>A0A059DHB9</accession>
<sequence length="503" mass="56312">MDTSGTFFYSQSRNIFVAGGCHSMAFMVSTEAVLGCNSSRESKSPSCSNGTSCCATSIPDGIVRYSVEFKNLDGKAIATGDAECSYGFLVDRKWWKYNHLSSLLLPAVPVVLEWGVPAIGPYRSWLTNRPDSSGTCDEVTWPIHNPQCHCSEGYSGNFYLPQGCQDIDECKDPKIYCPGICVNRPGSYICIEIQAVAVILGGTAIGLTVSLLLSSWLYTKRRRKAKLKQIFFKRNGGLLLQQCLSSIEDNHAEKGKLFTSTELDTATDHFNENRILGQGRQGTVYKGMLTDGMIIAVKKLKSVDTGQVEQFINEIVILSQINHRNVVKLLGFCLESEMPLLVYEFIPNGTLYQYLHGPAREFPVSWEVRLRIANEVAGALSYLHFAVAKPVYHRDIKSSNILLDEKYRAKVADFGASKVITIDQTHLTTMVRGTFGYLDPEYYQTSQFTDKSDVYSFGVVLVELLAGEKPISQLRVEEGRNLASYFIISWRRTAYSMFLIRRY</sequence>
<dbReference type="SMART" id="SM00220">
    <property type="entry name" value="S_TKc"/>
    <property type="match status" value="1"/>
</dbReference>
<dbReference type="GO" id="GO:0007166">
    <property type="term" value="P:cell surface receptor signaling pathway"/>
    <property type="evidence" value="ECO:0000318"/>
    <property type="project" value="GO_Central"/>
</dbReference>
<reference evidence="16" key="1">
    <citation type="submission" date="2013-07" db="EMBL/GenBank/DDBJ databases">
        <title>The genome of Eucalyptus grandis.</title>
        <authorList>
            <person name="Schmutz J."/>
            <person name="Hayes R."/>
            <person name="Myburg A."/>
            <person name="Tuskan G."/>
            <person name="Grattapaglia D."/>
            <person name="Rokhsar D.S."/>
        </authorList>
    </citation>
    <scope>NUCLEOTIDE SEQUENCE</scope>
    <source>
        <tissue evidence="16">Leaf extractions</tissue>
    </source>
</reference>